<sequence length="299" mass="31052">MPPAAGAMVMATGILSIAFRTAGHWIVSLIALGIAVAAWLLLAADFTRRLITARSRIEADAHTPAALTGVAATAVVGTRLALADLRPAAIALLVLATVLWPVLLTAVLRNRGRRMPGAVFLICVATQSIAVLAATLATTLRAGWLADAGLAVFCVGIVLYAEALLRFDPRQLRTGHGDHWVATGALAISALAAERLASSGHWAGGGVTVLDELALALVAAALAGYAVLLVAEVRWPRPGADVRRWATVFPLGMTAQAVLAAPATLLHPLGRPLLWVAALAWLATAAMSVVLLRGTPERR</sequence>
<feature type="transmembrane region" description="Helical" evidence="5">
    <location>
        <begin position="272"/>
        <end position="292"/>
    </location>
</feature>
<dbReference type="CDD" id="cd09319">
    <property type="entry name" value="TDT_like_1"/>
    <property type="match status" value="1"/>
</dbReference>
<feature type="transmembrane region" description="Helical" evidence="5">
    <location>
        <begin position="119"/>
        <end position="138"/>
    </location>
</feature>
<feature type="transmembrane region" description="Helical" evidence="5">
    <location>
        <begin position="65"/>
        <end position="82"/>
    </location>
</feature>
<dbReference type="InterPro" id="IPR004695">
    <property type="entry name" value="SLAC1/Mae1/Ssu1/TehA"/>
</dbReference>
<name>A0A8H1QND6_9ACTN</name>
<dbReference type="Proteomes" id="UP000298111">
    <property type="component" value="Unassembled WGS sequence"/>
</dbReference>
<evidence type="ECO:0000313" key="7">
    <source>
        <dbReference type="Proteomes" id="UP000298111"/>
    </source>
</evidence>
<reference evidence="6 7" key="1">
    <citation type="submission" date="2018-10" db="EMBL/GenBank/DDBJ databases">
        <title>Isolation of pseudouridimycin from Streptomyces albus DSM 40763.</title>
        <authorList>
            <person name="Rosenqvist P."/>
            <person name="Metsae-Ketelae M."/>
            <person name="Virta P."/>
        </authorList>
    </citation>
    <scope>NUCLEOTIDE SEQUENCE [LARGE SCALE GENOMIC DNA]</scope>
    <source>
        <strain evidence="6 7">DSM 40763</strain>
    </source>
</reference>
<dbReference type="Gene3D" id="1.50.10.150">
    <property type="entry name" value="Voltage-dependent anion channel"/>
    <property type="match status" value="1"/>
</dbReference>
<evidence type="ECO:0000256" key="1">
    <source>
        <dbReference type="ARBA" id="ARBA00004141"/>
    </source>
</evidence>
<evidence type="ECO:0000256" key="2">
    <source>
        <dbReference type="ARBA" id="ARBA00022692"/>
    </source>
</evidence>
<dbReference type="AlphaFoldDB" id="A0A8H1QND6"/>
<feature type="transmembrane region" description="Helical" evidence="5">
    <location>
        <begin position="213"/>
        <end position="233"/>
    </location>
</feature>
<comment type="caution">
    <text evidence="6">The sequence shown here is derived from an EMBL/GenBank/DDBJ whole genome shotgun (WGS) entry which is preliminary data.</text>
</comment>
<gene>
    <name evidence="6" type="ORF">D8771_22210</name>
</gene>
<dbReference type="Pfam" id="PF03595">
    <property type="entry name" value="SLAC1"/>
    <property type="match status" value="1"/>
</dbReference>
<evidence type="ECO:0000256" key="5">
    <source>
        <dbReference type="SAM" id="Phobius"/>
    </source>
</evidence>
<evidence type="ECO:0000256" key="3">
    <source>
        <dbReference type="ARBA" id="ARBA00022989"/>
    </source>
</evidence>
<dbReference type="EMBL" id="RCIY01000069">
    <property type="protein sequence ID" value="TGG80501.1"/>
    <property type="molecule type" value="Genomic_DNA"/>
</dbReference>
<evidence type="ECO:0000313" key="6">
    <source>
        <dbReference type="EMBL" id="TGG80501.1"/>
    </source>
</evidence>
<feature type="transmembrane region" description="Helical" evidence="5">
    <location>
        <begin position="25"/>
        <end position="44"/>
    </location>
</feature>
<organism evidence="6 7">
    <name type="scientific">Streptomyces albus</name>
    <dbReference type="NCBI Taxonomy" id="1888"/>
    <lineage>
        <taxon>Bacteria</taxon>
        <taxon>Bacillati</taxon>
        <taxon>Actinomycetota</taxon>
        <taxon>Actinomycetes</taxon>
        <taxon>Kitasatosporales</taxon>
        <taxon>Streptomycetaceae</taxon>
        <taxon>Streptomyces</taxon>
    </lineage>
</organism>
<feature type="transmembrane region" description="Helical" evidence="5">
    <location>
        <begin position="144"/>
        <end position="165"/>
    </location>
</feature>
<evidence type="ECO:0000256" key="4">
    <source>
        <dbReference type="ARBA" id="ARBA00023136"/>
    </source>
</evidence>
<protein>
    <recommendedName>
        <fullName evidence="8">C4-dicarboxylate transporter/malic acid transport protein</fullName>
    </recommendedName>
</protein>
<accession>A0A8H1QND6</accession>
<proteinExistence type="predicted"/>
<keyword evidence="3 5" id="KW-1133">Transmembrane helix</keyword>
<keyword evidence="4 5" id="KW-0472">Membrane</keyword>
<feature type="transmembrane region" description="Helical" evidence="5">
    <location>
        <begin position="88"/>
        <end position="107"/>
    </location>
</feature>
<dbReference type="InterPro" id="IPR038665">
    <property type="entry name" value="Voltage-dep_anion_channel_sf"/>
</dbReference>
<feature type="transmembrane region" description="Helical" evidence="5">
    <location>
        <begin position="177"/>
        <end position="193"/>
    </location>
</feature>
<dbReference type="GO" id="GO:0016020">
    <property type="term" value="C:membrane"/>
    <property type="evidence" value="ECO:0007669"/>
    <property type="project" value="UniProtKB-SubCell"/>
</dbReference>
<evidence type="ECO:0008006" key="8">
    <source>
        <dbReference type="Google" id="ProtNLM"/>
    </source>
</evidence>
<keyword evidence="2 5" id="KW-0812">Transmembrane</keyword>
<feature type="transmembrane region" description="Helical" evidence="5">
    <location>
        <begin position="245"/>
        <end position="266"/>
    </location>
</feature>
<comment type="subcellular location">
    <subcellularLocation>
        <location evidence="1">Membrane</location>
        <topology evidence="1">Multi-pass membrane protein</topology>
    </subcellularLocation>
</comment>
<dbReference type="GO" id="GO:0055085">
    <property type="term" value="P:transmembrane transport"/>
    <property type="evidence" value="ECO:0007669"/>
    <property type="project" value="InterPro"/>
</dbReference>